<dbReference type="Pfam" id="PF00083">
    <property type="entry name" value="Sugar_tr"/>
    <property type="match status" value="1"/>
</dbReference>
<feature type="transmembrane region" description="Helical" evidence="7">
    <location>
        <begin position="373"/>
        <end position="392"/>
    </location>
</feature>
<feature type="transmembrane region" description="Helical" evidence="7">
    <location>
        <begin position="307"/>
        <end position="325"/>
    </location>
</feature>
<dbReference type="InterPro" id="IPR005828">
    <property type="entry name" value="MFS_sugar_transport-like"/>
</dbReference>
<name>Q6BXS9_DEBHA</name>
<feature type="transmembrane region" description="Helical" evidence="7">
    <location>
        <begin position="345"/>
        <end position="364"/>
    </location>
</feature>
<dbReference type="STRING" id="284592.Q6BXS9"/>
<dbReference type="PANTHER" id="PTHR48022:SF22">
    <property type="entry name" value="MAJOR FACILITATOR SUPERFAMILY (MFS) PROFILE DOMAIN-CONTAINING PROTEIN"/>
    <property type="match status" value="1"/>
</dbReference>
<accession>Q6BXS9</accession>
<comment type="similarity">
    <text evidence="2">Belongs to the major facilitator superfamily. Sugar transporter (TC 2.A.1.1) family.</text>
</comment>
<feature type="transmembrane region" description="Helical" evidence="7">
    <location>
        <begin position="404"/>
        <end position="426"/>
    </location>
</feature>
<dbReference type="InterPro" id="IPR020846">
    <property type="entry name" value="MFS_dom"/>
</dbReference>
<evidence type="ECO:0000256" key="5">
    <source>
        <dbReference type="ARBA" id="ARBA00022989"/>
    </source>
</evidence>
<keyword evidence="4 7" id="KW-0812">Transmembrane</keyword>
<feature type="transmembrane region" description="Helical" evidence="7">
    <location>
        <begin position="473"/>
        <end position="491"/>
    </location>
</feature>
<evidence type="ECO:0000256" key="2">
    <source>
        <dbReference type="ARBA" id="ARBA00010992"/>
    </source>
</evidence>
<dbReference type="HOGENOM" id="CLU_001265_11_5_1"/>
<protein>
    <submittedName>
        <fullName evidence="9">DEHA2B00528p</fullName>
    </submittedName>
</protein>
<dbReference type="PROSITE" id="PS00216">
    <property type="entry name" value="SUGAR_TRANSPORT_1"/>
    <property type="match status" value="1"/>
</dbReference>
<dbReference type="SUPFAM" id="SSF103473">
    <property type="entry name" value="MFS general substrate transporter"/>
    <property type="match status" value="1"/>
</dbReference>
<dbReference type="Gene3D" id="1.20.1250.20">
    <property type="entry name" value="MFS general substrate transporter like domains"/>
    <property type="match status" value="1"/>
</dbReference>
<dbReference type="InterPro" id="IPR036259">
    <property type="entry name" value="MFS_trans_sf"/>
</dbReference>
<keyword evidence="3" id="KW-0813">Transport</keyword>
<feature type="transmembrane region" description="Helical" evidence="7">
    <location>
        <begin position="130"/>
        <end position="149"/>
    </location>
</feature>
<dbReference type="PROSITE" id="PS50850">
    <property type="entry name" value="MFS"/>
    <property type="match status" value="1"/>
</dbReference>
<dbReference type="KEGG" id="dha:DEHA2B00528g"/>
<sequence length="548" mass="60811">MTEKVDMIGTTQDKVQTPVNMEQEVITTAHYTEYIDSHTSKWETIKKFPFACFCIGVMIFTLVLTSFESQAGGIVISISMFRKHFGVIQPDGSYVLEAQWQSAISGVPLAAQIIGQWTGSWLADHFGKKWVIYVSILVSTAFIGIEFAATTIQTFLAGKTMNGLCLGIIQASIVSYVADITPFALRGASTALCNISFSIGPLVCFIINYSESDRLDSWAYRSIFAAQWGFSAISLITLLFVPDSPTYYILKGKTEKAEACYEKLLKDPVSIQQQMAVVINTIKESQTSADSCTFLDCFKGNNLKRTMVASVPFIFCPFSGVYFTGNYTTYWFQLAGLSDSESFKYTIGAQLLSIAGCVATLFVVDRFGRRTNILYGVGTIIVVDFIIGGTGLVKDNDQALKATISFMMMYGFFYNFGLGSVCYPIASENPTSALRTKTIGLALSSTNIAGMVWSFVLPYIFNPDEGNLGASTMFIFAGFSLLFWVYFYFCVPETANRTLEEVDEMYFNKVPLRNFGSHETFSSRENEETFKNVAANEKTNETLHVEEI</sequence>
<evidence type="ECO:0000256" key="7">
    <source>
        <dbReference type="SAM" id="Phobius"/>
    </source>
</evidence>
<dbReference type="FunFam" id="1.20.1250.20:FF:000078">
    <property type="entry name" value="MFS maltose transporter, putative"/>
    <property type="match status" value="1"/>
</dbReference>
<evidence type="ECO:0000256" key="6">
    <source>
        <dbReference type="ARBA" id="ARBA00023136"/>
    </source>
</evidence>
<feature type="transmembrane region" description="Helical" evidence="7">
    <location>
        <begin position="48"/>
        <end position="67"/>
    </location>
</feature>
<feature type="transmembrane region" description="Helical" evidence="7">
    <location>
        <begin position="222"/>
        <end position="241"/>
    </location>
</feature>
<dbReference type="GO" id="GO:0005351">
    <property type="term" value="F:carbohydrate:proton symporter activity"/>
    <property type="evidence" value="ECO:0007669"/>
    <property type="project" value="TreeGrafter"/>
</dbReference>
<dbReference type="OrthoDB" id="6612291at2759"/>
<feature type="transmembrane region" description="Helical" evidence="7">
    <location>
        <begin position="191"/>
        <end position="210"/>
    </location>
</feature>
<evidence type="ECO:0000313" key="10">
    <source>
        <dbReference type="Proteomes" id="UP000000599"/>
    </source>
</evidence>
<feature type="transmembrane region" description="Helical" evidence="7">
    <location>
        <begin position="438"/>
        <end position="461"/>
    </location>
</feature>
<dbReference type="GeneID" id="2913088"/>
<dbReference type="OMA" id="TMFIFAG"/>
<evidence type="ECO:0000313" key="9">
    <source>
        <dbReference type="EMBL" id="CAG84972.1"/>
    </source>
</evidence>
<organism evidence="9 10">
    <name type="scientific">Debaryomyces hansenii (strain ATCC 36239 / CBS 767 / BCRC 21394 / JCM 1990 / NBRC 0083 / IGC 2968)</name>
    <name type="common">Yeast</name>
    <name type="synonym">Torulaspora hansenii</name>
    <dbReference type="NCBI Taxonomy" id="284592"/>
    <lineage>
        <taxon>Eukaryota</taxon>
        <taxon>Fungi</taxon>
        <taxon>Dikarya</taxon>
        <taxon>Ascomycota</taxon>
        <taxon>Saccharomycotina</taxon>
        <taxon>Pichiomycetes</taxon>
        <taxon>Debaryomycetaceae</taxon>
        <taxon>Debaryomyces</taxon>
    </lineage>
</organism>
<evidence type="ECO:0000256" key="1">
    <source>
        <dbReference type="ARBA" id="ARBA00004141"/>
    </source>
</evidence>
<dbReference type="InterPro" id="IPR050360">
    <property type="entry name" value="MFS_Sugar_Transporters"/>
</dbReference>
<dbReference type="GO" id="GO:0016020">
    <property type="term" value="C:membrane"/>
    <property type="evidence" value="ECO:0007669"/>
    <property type="project" value="UniProtKB-SubCell"/>
</dbReference>
<dbReference type="InParanoid" id="Q6BXS9"/>
<evidence type="ECO:0000256" key="4">
    <source>
        <dbReference type="ARBA" id="ARBA00022692"/>
    </source>
</evidence>
<keyword evidence="6 7" id="KW-0472">Membrane</keyword>
<gene>
    <name evidence="9" type="ordered locus">DEHA2B00528g</name>
</gene>
<dbReference type="EMBL" id="CR382134">
    <property type="protein sequence ID" value="CAG84972.1"/>
    <property type="molecule type" value="Genomic_DNA"/>
</dbReference>
<keyword evidence="5 7" id="KW-1133">Transmembrane helix</keyword>
<comment type="subcellular location">
    <subcellularLocation>
        <location evidence="1">Membrane</location>
        <topology evidence="1">Multi-pass membrane protein</topology>
    </subcellularLocation>
</comment>
<dbReference type="PANTHER" id="PTHR48022">
    <property type="entry name" value="PLASTIDIC GLUCOSE TRANSPORTER 4"/>
    <property type="match status" value="1"/>
</dbReference>
<evidence type="ECO:0000259" key="8">
    <source>
        <dbReference type="PROSITE" id="PS50850"/>
    </source>
</evidence>
<evidence type="ECO:0000256" key="3">
    <source>
        <dbReference type="ARBA" id="ARBA00022448"/>
    </source>
</evidence>
<proteinExistence type="inferred from homology"/>
<dbReference type="eggNOG" id="KOG0254">
    <property type="taxonomic scope" value="Eukaryota"/>
</dbReference>
<feature type="domain" description="Major facilitator superfamily (MFS) profile" evidence="8">
    <location>
        <begin position="54"/>
        <end position="495"/>
    </location>
</feature>
<dbReference type="AlphaFoldDB" id="Q6BXS9"/>
<reference evidence="9 10" key="1">
    <citation type="journal article" date="2004" name="Nature">
        <title>Genome evolution in yeasts.</title>
        <authorList>
            <consortium name="Genolevures"/>
            <person name="Dujon B."/>
            <person name="Sherman D."/>
            <person name="Fischer G."/>
            <person name="Durrens P."/>
            <person name="Casaregola S."/>
            <person name="Lafontaine I."/>
            <person name="de Montigny J."/>
            <person name="Marck C."/>
            <person name="Neuveglise C."/>
            <person name="Talla E."/>
            <person name="Goffard N."/>
            <person name="Frangeul L."/>
            <person name="Aigle M."/>
            <person name="Anthouard V."/>
            <person name="Babour A."/>
            <person name="Barbe V."/>
            <person name="Barnay S."/>
            <person name="Blanchin S."/>
            <person name="Beckerich J.M."/>
            <person name="Beyne E."/>
            <person name="Bleykasten C."/>
            <person name="Boisrame A."/>
            <person name="Boyer J."/>
            <person name="Cattolico L."/>
            <person name="Confanioleri F."/>
            <person name="de Daruvar A."/>
            <person name="Despons L."/>
            <person name="Fabre E."/>
            <person name="Fairhead C."/>
            <person name="Ferry-Dumazet H."/>
            <person name="Groppi A."/>
            <person name="Hantraye F."/>
            <person name="Hennequin C."/>
            <person name="Jauniaux N."/>
            <person name="Joyet P."/>
            <person name="Kachouri R."/>
            <person name="Kerrest A."/>
            <person name="Koszul R."/>
            <person name="Lemaire M."/>
            <person name="Lesur I."/>
            <person name="Ma L."/>
            <person name="Muller H."/>
            <person name="Nicaud J.M."/>
            <person name="Nikolski M."/>
            <person name="Oztas S."/>
            <person name="Ozier-Kalogeropoulos O."/>
            <person name="Pellenz S."/>
            <person name="Potier S."/>
            <person name="Richard G.F."/>
            <person name="Straub M.L."/>
            <person name="Suleau A."/>
            <person name="Swennene D."/>
            <person name="Tekaia F."/>
            <person name="Wesolowski-Louvel M."/>
            <person name="Westhof E."/>
            <person name="Wirth B."/>
            <person name="Zeniou-Meyer M."/>
            <person name="Zivanovic I."/>
            <person name="Bolotin-Fukuhara M."/>
            <person name="Thierry A."/>
            <person name="Bouchier C."/>
            <person name="Caudron B."/>
            <person name="Scarpelli C."/>
            <person name="Gaillardin C."/>
            <person name="Weissenbach J."/>
            <person name="Wincker P."/>
            <person name="Souciet J.L."/>
        </authorList>
    </citation>
    <scope>NUCLEOTIDE SEQUENCE [LARGE SCALE GENOMIC DNA]</scope>
    <source>
        <strain evidence="10">ATCC 36239 / CBS 767 / BCRC 21394 / JCM 1990 / NBRC 0083 / IGC 2968</strain>
    </source>
</reference>
<dbReference type="RefSeq" id="XP_456990.1">
    <property type="nucleotide sequence ID" value="XM_456990.1"/>
</dbReference>
<dbReference type="InterPro" id="IPR005829">
    <property type="entry name" value="Sugar_transporter_CS"/>
</dbReference>
<keyword evidence="10" id="KW-1185">Reference proteome</keyword>
<dbReference type="Proteomes" id="UP000000599">
    <property type="component" value="Chromosome B"/>
</dbReference>